<organism evidence="1">
    <name type="scientific">marine metagenome</name>
    <dbReference type="NCBI Taxonomy" id="408172"/>
    <lineage>
        <taxon>unclassified sequences</taxon>
        <taxon>metagenomes</taxon>
        <taxon>ecological metagenomes</taxon>
    </lineage>
</organism>
<protein>
    <submittedName>
        <fullName evidence="1">Uncharacterized protein</fullName>
    </submittedName>
</protein>
<gene>
    <name evidence="1" type="ORF">METZ01_LOCUS268460</name>
</gene>
<feature type="non-terminal residue" evidence="1">
    <location>
        <position position="1"/>
    </location>
</feature>
<sequence>RQRVLSLQMFCGYGKRCTSIIGTIVLESSTTPLGCPRTRFMGSNDSMNAGV</sequence>
<dbReference type="EMBL" id="UINC01076439">
    <property type="protein sequence ID" value="SVC15606.1"/>
    <property type="molecule type" value="Genomic_DNA"/>
</dbReference>
<reference evidence="1" key="1">
    <citation type="submission" date="2018-05" db="EMBL/GenBank/DDBJ databases">
        <authorList>
            <person name="Lanie J.A."/>
            <person name="Ng W.-L."/>
            <person name="Kazmierczak K.M."/>
            <person name="Andrzejewski T.M."/>
            <person name="Davidsen T.M."/>
            <person name="Wayne K.J."/>
            <person name="Tettelin H."/>
            <person name="Glass J.I."/>
            <person name="Rusch D."/>
            <person name="Podicherti R."/>
            <person name="Tsui H.-C.T."/>
            <person name="Winkler M.E."/>
        </authorList>
    </citation>
    <scope>NUCLEOTIDE SEQUENCE</scope>
</reference>
<dbReference type="AlphaFoldDB" id="A0A382JV29"/>
<name>A0A382JV29_9ZZZZ</name>
<accession>A0A382JV29</accession>
<evidence type="ECO:0000313" key="1">
    <source>
        <dbReference type="EMBL" id="SVC15606.1"/>
    </source>
</evidence>
<proteinExistence type="predicted"/>